<evidence type="ECO:0000256" key="1">
    <source>
        <dbReference type="SAM" id="Phobius"/>
    </source>
</evidence>
<gene>
    <name evidence="2" type="ORF">ADUPG1_012484</name>
</gene>
<keyword evidence="1" id="KW-0812">Transmembrane</keyword>
<sequence length="369" mass="40946">MQHCLSWPYYSACLCGIIFVVVVLSIVLIVGIVFAIIGTAATDPYYQNLDDFAHNIGTPHTIAQMQDSFAGGYVRANYLRSSYDSSLLYAYPNDFTWDTYRCDVKMTAKDIDELSKRGVTFPLDSPYGSGQFNYSGYPTLTEDVFLSKNTFMSYAISNGISSTSFDDIQIEESWYDIDYSDSTSDPCKSSYQAACGGDQNYSTGLYEYTCFSYEFQNWILFSIDVNHTNDSFSPETSNMSIPSSDTFTDNISGSYIMHDDPFSNECGTLDRLPGMKIEIWAKNDPCAIFAVDYEYSFGADTSVFTLVGWIMVGIGGGGIIIVILTLYCCINASSSKNNKPFSLPPPIPDMIYSPLHAAPTMMEPVIISL</sequence>
<name>A0ABQ5JZL0_9EUKA</name>
<accession>A0ABQ5JZL0</accession>
<protein>
    <submittedName>
        <fullName evidence="2">Uncharacterized protein</fullName>
    </submittedName>
</protein>
<proteinExistence type="predicted"/>
<evidence type="ECO:0000313" key="3">
    <source>
        <dbReference type="Proteomes" id="UP001057375"/>
    </source>
</evidence>
<keyword evidence="1" id="KW-1133">Transmembrane helix</keyword>
<keyword evidence="3" id="KW-1185">Reference proteome</keyword>
<comment type="caution">
    <text evidence="2">The sequence shown here is derived from an EMBL/GenBank/DDBJ whole genome shotgun (WGS) entry which is preliminary data.</text>
</comment>
<reference evidence="2" key="1">
    <citation type="submission" date="2022-03" db="EMBL/GenBank/DDBJ databases">
        <title>Draft genome sequence of Aduncisulcus paluster, a free-living microaerophilic Fornicata.</title>
        <authorList>
            <person name="Yuyama I."/>
            <person name="Kume K."/>
            <person name="Tamura T."/>
            <person name="Inagaki Y."/>
            <person name="Hashimoto T."/>
        </authorList>
    </citation>
    <scope>NUCLEOTIDE SEQUENCE</scope>
    <source>
        <strain evidence="2">NY0171</strain>
    </source>
</reference>
<dbReference type="EMBL" id="BQXS01012476">
    <property type="protein sequence ID" value="GKT23629.1"/>
    <property type="molecule type" value="Genomic_DNA"/>
</dbReference>
<feature type="transmembrane region" description="Helical" evidence="1">
    <location>
        <begin position="306"/>
        <end position="330"/>
    </location>
</feature>
<organism evidence="2 3">
    <name type="scientific">Aduncisulcus paluster</name>
    <dbReference type="NCBI Taxonomy" id="2918883"/>
    <lineage>
        <taxon>Eukaryota</taxon>
        <taxon>Metamonada</taxon>
        <taxon>Carpediemonas-like organisms</taxon>
        <taxon>Aduncisulcus</taxon>
    </lineage>
</organism>
<feature type="transmembrane region" description="Helical" evidence="1">
    <location>
        <begin position="12"/>
        <end position="37"/>
    </location>
</feature>
<dbReference type="Proteomes" id="UP001057375">
    <property type="component" value="Unassembled WGS sequence"/>
</dbReference>
<keyword evidence="1" id="KW-0472">Membrane</keyword>
<evidence type="ECO:0000313" key="2">
    <source>
        <dbReference type="EMBL" id="GKT23629.1"/>
    </source>
</evidence>